<dbReference type="InterPro" id="IPR037150">
    <property type="entry name" value="H-NS_C_dom_sf"/>
</dbReference>
<dbReference type="SUPFAM" id="SSF81273">
    <property type="entry name" value="H-NS histone-like proteins"/>
    <property type="match status" value="1"/>
</dbReference>
<proteinExistence type="predicted"/>
<feature type="domain" description="DNA-binding protein H-NS-like C-terminal" evidence="3">
    <location>
        <begin position="53"/>
        <end position="97"/>
    </location>
</feature>
<reference evidence="4 5" key="1">
    <citation type="submission" date="2018-04" db="EMBL/GenBank/DDBJ databases">
        <title>Active sludge and wastewater microbial communities from Klosterneuburg, Austria.</title>
        <authorList>
            <person name="Wagner M."/>
        </authorList>
    </citation>
    <scope>NUCLEOTIDE SEQUENCE [LARGE SCALE GENOMIC DNA]</scope>
    <source>
        <strain evidence="4 5">Nm 57</strain>
    </source>
</reference>
<keyword evidence="4" id="KW-0238">DNA-binding</keyword>
<keyword evidence="1" id="KW-0175">Coiled coil</keyword>
<gene>
    <name evidence="4" type="ORF">C8R14_1483</name>
</gene>
<dbReference type="Proteomes" id="UP000247780">
    <property type="component" value="Unassembled WGS sequence"/>
</dbReference>
<evidence type="ECO:0000256" key="2">
    <source>
        <dbReference type="SAM" id="MobiDB-lite"/>
    </source>
</evidence>
<feature type="coiled-coil region" evidence="1">
    <location>
        <begin position="7"/>
        <end position="42"/>
    </location>
</feature>
<organism evidence="4 5">
    <name type="scientific">Nitrosomonas eutropha</name>
    <dbReference type="NCBI Taxonomy" id="916"/>
    <lineage>
        <taxon>Bacteria</taxon>
        <taxon>Pseudomonadati</taxon>
        <taxon>Pseudomonadota</taxon>
        <taxon>Betaproteobacteria</taxon>
        <taxon>Nitrosomonadales</taxon>
        <taxon>Nitrosomonadaceae</taxon>
        <taxon>Nitrosomonas</taxon>
    </lineage>
</organism>
<comment type="caution">
    <text evidence="4">The sequence shown here is derived from an EMBL/GenBank/DDBJ whole genome shotgun (WGS) entry which is preliminary data.</text>
</comment>
<dbReference type="InterPro" id="IPR027444">
    <property type="entry name" value="H-NS_C_dom"/>
</dbReference>
<evidence type="ECO:0000256" key="1">
    <source>
        <dbReference type="SAM" id="Coils"/>
    </source>
</evidence>
<name>A0ABX5M4V1_9PROT</name>
<evidence type="ECO:0000313" key="4">
    <source>
        <dbReference type="EMBL" id="PXV74205.1"/>
    </source>
</evidence>
<dbReference type="Pfam" id="PF00816">
    <property type="entry name" value="Histone_HNS"/>
    <property type="match status" value="1"/>
</dbReference>
<keyword evidence="5" id="KW-1185">Reference proteome</keyword>
<evidence type="ECO:0000313" key="5">
    <source>
        <dbReference type="Proteomes" id="UP000247780"/>
    </source>
</evidence>
<dbReference type="Gene3D" id="4.10.430.10">
    <property type="entry name" value="Histone-like protein H-NS, C-terminal domain"/>
    <property type="match status" value="1"/>
</dbReference>
<protein>
    <submittedName>
        <fullName evidence="4">DNA-binding protein H-NS</fullName>
    </submittedName>
</protein>
<dbReference type="RefSeq" id="WP_011635008.1">
    <property type="nucleotide sequence ID" value="NZ_FNNM01000014.1"/>
</dbReference>
<dbReference type="EMBL" id="QICQ01000048">
    <property type="protein sequence ID" value="PXV74205.1"/>
    <property type="molecule type" value="Genomic_DNA"/>
</dbReference>
<dbReference type="GO" id="GO:0003677">
    <property type="term" value="F:DNA binding"/>
    <property type="evidence" value="ECO:0007669"/>
    <property type="project" value="UniProtKB-KW"/>
</dbReference>
<dbReference type="SMART" id="SM00528">
    <property type="entry name" value="HNS"/>
    <property type="match status" value="1"/>
</dbReference>
<accession>A0ABX5M4V1</accession>
<sequence>MNNLEEVQGIDEQIAALQARKKELLENKRKEVLKEIKRAIQIYGFTVNELGLSGSSKKRQPRYANPNDPDQTWGGGARPKWLKEYMARGGKLEDCLIKKN</sequence>
<evidence type="ECO:0000259" key="3">
    <source>
        <dbReference type="SMART" id="SM00528"/>
    </source>
</evidence>
<feature type="region of interest" description="Disordered" evidence="2">
    <location>
        <begin position="52"/>
        <end position="78"/>
    </location>
</feature>